<reference evidence="2 3" key="1">
    <citation type="submission" date="2013-09" db="EMBL/GenBank/DDBJ databases">
        <authorList>
            <person name="Zeng Z."/>
            <person name="Chen C."/>
        </authorList>
    </citation>
    <scope>NUCLEOTIDE SEQUENCE [LARGE SCALE GENOMIC DNA]</scope>
    <source>
        <strain evidence="2 3">WB 3.3-2</strain>
    </source>
</reference>
<feature type="transmembrane region" description="Helical" evidence="1">
    <location>
        <begin position="110"/>
        <end position="128"/>
    </location>
</feature>
<feature type="transmembrane region" description="Helical" evidence="1">
    <location>
        <begin position="6"/>
        <end position="26"/>
    </location>
</feature>
<dbReference type="AlphaFoldDB" id="A0A0A2LZZ5"/>
<dbReference type="Proteomes" id="UP000030152">
    <property type="component" value="Unassembled WGS sequence"/>
</dbReference>
<keyword evidence="1" id="KW-0812">Transmembrane</keyword>
<feature type="transmembrane region" description="Helical" evidence="1">
    <location>
        <begin position="38"/>
        <end position="59"/>
    </location>
</feature>
<feature type="transmembrane region" description="Helical" evidence="1">
    <location>
        <begin position="164"/>
        <end position="186"/>
    </location>
</feature>
<protein>
    <submittedName>
        <fullName evidence="2">Uncharacterized protein</fullName>
    </submittedName>
</protein>
<evidence type="ECO:0000256" key="1">
    <source>
        <dbReference type="SAM" id="Phobius"/>
    </source>
</evidence>
<dbReference type="EMBL" id="JRLX01000037">
    <property type="protein sequence ID" value="KGO84778.1"/>
    <property type="molecule type" value="Genomic_DNA"/>
</dbReference>
<evidence type="ECO:0000313" key="3">
    <source>
        <dbReference type="Proteomes" id="UP000030152"/>
    </source>
</evidence>
<dbReference type="eggNOG" id="ENOG5030C5C">
    <property type="taxonomic scope" value="Bacteria"/>
</dbReference>
<keyword evidence="1" id="KW-1133">Transmembrane helix</keyword>
<dbReference type="OrthoDB" id="675847at2"/>
<proteinExistence type="predicted"/>
<sequence length="233" mass="26007">MLPGLPFYIPSVFNITVVATVLYAVQTAKQTGVVSVRRLSWAIGLWLVLQAGLTLLDFYDSPVNVESTPPKLILFGGIPLTVALITIFFSKKGRMFIDNLPQEKLILLHTIRIPVEIVLYWLCINMAVPEIMTFSGLNFDIIAGLTAPFIYYGYIKKKLNRTAVLIWNVVSLCLLVNVVALAILSAPSPFQQFGFDQPNVAILNFPFSWLPTFIVPVVLFSHLASIRKLLINK</sequence>
<keyword evidence="3" id="KW-1185">Reference proteome</keyword>
<feature type="transmembrane region" description="Helical" evidence="1">
    <location>
        <begin position="206"/>
        <end position="226"/>
    </location>
</feature>
<feature type="transmembrane region" description="Helical" evidence="1">
    <location>
        <begin position="71"/>
        <end position="89"/>
    </location>
</feature>
<comment type="caution">
    <text evidence="2">The sequence shown here is derived from an EMBL/GenBank/DDBJ whole genome shotgun (WGS) entry which is preliminary data.</text>
</comment>
<feature type="transmembrane region" description="Helical" evidence="1">
    <location>
        <begin position="134"/>
        <end position="152"/>
    </location>
</feature>
<keyword evidence="1" id="KW-0472">Membrane</keyword>
<evidence type="ECO:0000313" key="2">
    <source>
        <dbReference type="EMBL" id="KGO84778.1"/>
    </source>
</evidence>
<dbReference type="RefSeq" id="WP_020215172.1">
    <property type="nucleotide sequence ID" value="NZ_JRLX01000037.1"/>
</dbReference>
<gene>
    <name evidence="2" type="ORF">Q765_19680</name>
</gene>
<organism evidence="2 3">
    <name type="scientific">Flavobacterium rivuli WB 3.3-2 = DSM 21788</name>
    <dbReference type="NCBI Taxonomy" id="1121895"/>
    <lineage>
        <taxon>Bacteria</taxon>
        <taxon>Pseudomonadati</taxon>
        <taxon>Bacteroidota</taxon>
        <taxon>Flavobacteriia</taxon>
        <taxon>Flavobacteriales</taxon>
        <taxon>Flavobacteriaceae</taxon>
        <taxon>Flavobacterium</taxon>
    </lineage>
</organism>
<accession>A0A0A2LZZ5</accession>
<name>A0A0A2LZZ5_9FLAO</name>